<accession>A0A3S9MZ56</accession>
<feature type="transmembrane region" description="Helical" evidence="1">
    <location>
        <begin position="12"/>
        <end position="37"/>
    </location>
</feature>
<feature type="transmembrane region" description="Helical" evidence="1">
    <location>
        <begin position="112"/>
        <end position="132"/>
    </location>
</feature>
<gene>
    <name evidence="2" type="ORF">EJ995_09895</name>
</gene>
<dbReference type="Pfam" id="PF10011">
    <property type="entry name" value="DUF2254"/>
    <property type="match status" value="1"/>
</dbReference>
<dbReference type="InterPro" id="IPR018723">
    <property type="entry name" value="DUF2254_membrane"/>
</dbReference>
<keyword evidence="1" id="KW-1133">Transmembrane helix</keyword>
<reference evidence="2 3" key="1">
    <citation type="submission" date="2018-12" db="EMBL/GenBank/DDBJ databases">
        <title>Complete genome of Nonlabens sp. MJ115.</title>
        <authorList>
            <person name="Choi H.S."/>
            <person name="Jung J."/>
        </authorList>
    </citation>
    <scope>NUCLEOTIDE SEQUENCE [LARGE SCALE GENOMIC DNA]</scope>
    <source>
        <strain evidence="2 3">MJ115</strain>
    </source>
</reference>
<proteinExistence type="predicted"/>
<evidence type="ECO:0000256" key="1">
    <source>
        <dbReference type="SAM" id="Phobius"/>
    </source>
</evidence>
<protein>
    <submittedName>
        <fullName evidence="2">DUF2254 domain-containing protein</fullName>
    </submittedName>
</protein>
<name>A0A3S9MZ56_9FLAO</name>
<dbReference type="RefSeq" id="WP_126448080.1">
    <property type="nucleotide sequence ID" value="NZ_CP034549.1"/>
</dbReference>
<evidence type="ECO:0000313" key="2">
    <source>
        <dbReference type="EMBL" id="AZQ44541.1"/>
    </source>
</evidence>
<keyword evidence="1" id="KW-0812">Transmembrane</keyword>
<keyword evidence="3" id="KW-1185">Reference proteome</keyword>
<organism evidence="2 3">
    <name type="scientific">Nonlabens ponticola</name>
    <dbReference type="NCBI Taxonomy" id="2496866"/>
    <lineage>
        <taxon>Bacteria</taxon>
        <taxon>Pseudomonadati</taxon>
        <taxon>Bacteroidota</taxon>
        <taxon>Flavobacteriia</taxon>
        <taxon>Flavobacteriales</taxon>
        <taxon>Flavobacteriaceae</taxon>
        <taxon>Nonlabens</taxon>
    </lineage>
</organism>
<dbReference type="AlphaFoldDB" id="A0A3S9MZ56"/>
<feature type="transmembrane region" description="Helical" evidence="1">
    <location>
        <begin position="67"/>
        <end position="91"/>
    </location>
</feature>
<dbReference type="OrthoDB" id="2955631at2"/>
<feature type="transmembrane region" description="Helical" evidence="1">
    <location>
        <begin position="144"/>
        <end position="164"/>
    </location>
</feature>
<dbReference type="Proteomes" id="UP000279600">
    <property type="component" value="Chromosome"/>
</dbReference>
<dbReference type="EMBL" id="CP034549">
    <property type="protein sequence ID" value="AZQ44541.1"/>
    <property type="molecule type" value="Genomic_DNA"/>
</dbReference>
<sequence>MKKIFFRVRSFFNIITSSIAFYPTFYAVTAVILGIVMKFAEQSGISKYLSDHAPWLVVSDADTVRNILSTLIASGLSMLVFSFSMVMLLLSQAANNYSPRVLPSLIANRRHQTILGTFLAMILYNMITILGIESKSDGYTMPALSVFIGVLSAVIALAAFVYFIHSISTSIQINQILKKIYNVTNERLQEVVDDSEAKNDWPDTDDWNIYNSKQNGTLQNYSAVALQGMAEEYDIKFEFIIIKGQYIFEGQPIARTSKKLTDEQEEELYKNFNFNESELVYDNYVLGFKQIAEIGVKAMSPGINDPGTALDTINYLMELFALRMKKNDNTIIRAEDSEEPLIKVKTVDFTDLLYQTMVAYRTYCKHDMVVMQKLFLMMKHLAQQEAIHDSFYDVVKRETELLMTDARDAVNNQMDIMVLTNYYDEVLEILD</sequence>
<keyword evidence="1" id="KW-0472">Membrane</keyword>
<dbReference type="KEGG" id="noj:EJ995_09895"/>
<evidence type="ECO:0000313" key="3">
    <source>
        <dbReference type="Proteomes" id="UP000279600"/>
    </source>
</evidence>